<feature type="transmembrane region" description="Helical" evidence="6">
    <location>
        <begin position="91"/>
        <end position="115"/>
    </location>
</feature>
<dbReference type="PANTHER" id="PTHR35007">
    <property type="entry name" value="INTEGRAL MEMBRANE PROTEIN-RELATED"/>
    <property type="match status" value="1"/>
</dbReference>
<dbReference type="RefSeq" id="WP_387416134.1">
    <property type="nucleotide sequence ID" value="NZ_JBIASD010000025.1"/>
</dbReference>
<evidence type="ECO:0000313" key="9">
    <source>
        <dbReference type="Proteomes" id="UP001602013"/>
    </source>
</evidence>
<feature type="transmembrane region" description="Helical" evidence="6">
    <location>
        <begin position="121"/>
        <end position="139"/>
    </location>
</feature>
<accession>A0ABW6SY90</accession>
<evidence type="ECO:0000256" key="5">
    <source>
        <dbReference type="ARBA" id="ARBA00023136"/>
    </source>
</evidence>
<evidence type="ECO:0000256" key="4">
    <source>
        <dbReference type="ARBA" id="ARBA00022989"/>
    </source>
</evidence>
<gene>
    <name evidence="8" type="ORF">ACFYXI_30150</name>
</gene>
<dbReference type="EMBL" id="JBIASD010000025">
    <property type="protein sequence ID" value="MFF3669858.1"/>
    <property type="molecule type" value="Genomic_DNA"/>
</dbReference>
<dbReference type="InterPro" id="IPR018076">
    <property type="entry name" value="T2SS_GspF_dom"/>
</dbReference>
<evidence type="ECO:0000259" key="7">
    <source>
        <dbReference type="Pfam" id="PF00482"/>
    </source>
</evidence>
<keyword evidence="3 6" id="KW-0812">Transmembrane</keyword>
<sequence length="294" mass="30884">MTVSLLLGAGIGLGLVLVASGLWPARLTLAQEFLRLRHASPVEETAEEGWTGRLGRPLARSLTSRGLPGAAVRRDLAVCGKNLDRYLGEKAGCALVFALLGPAVYAVMVLADIAVPWQVPAWNMLLFGALGFFVPDLALKSQAAERRREFRHTLSAFLDLVVISLAGGRGVDGALTDASQGGSGWAFVQLRATLVAATSARRTPWSALGEMGEEYGIRELSELAASVALAGTEGARVRASLVAKATSLRAHQLAEIETDAQAATERMSVVTVGLFAGFLIFLGYPAIAAVLAGF</sequence>
<protein>
    <submittedName>
        <fullName evidence="8">Type II secretion system F family protein</fullName>
    </submittedName>
</protein>
<name>A0ABW6SY90_9ACTN</name>
<evidence type="ECO:0000256" key="1">
    <source>
        <dbReference type="ARBA" id="ARBA00004651"/>
    </source>
</evidence>
<reference evidence="8 9" key="1">
    <citation type="submission" date="2024-10" db="EMBL/GenBank/DDBJ databases">
        <title>The Natural Products Discovery Center: Release of the First 8490 Sequenced Strains for Exploring Actinobacteria Biosynthetic Diversity.</title>
        <authorList>
            <person name="Kalkreuter E."/>
            <person name="Kautsar S.A."/>
            <person name="Yang D."/>
            <person name="Bader C.D."/>
            <person name="Teijaro C.N."/>
            <person name="Fluegel L."/>
            <person name="Davis C.M."/>
            <person name="Simpson J.R."/>
            <person name="Lauterbach L."/>
            <person name="Steele A.D."/>
            <person name="Gui C."/>
            <person name="Meng S."/>
            <person name="Li G."/>
            <person name="Viehrig K."/>
            <person name="Ye F."/>
            <person name="Su P."/>
            <person name="Kiefer A.F."/>
            <person name="Nichols A."/>
            <person name="Cepeda A.J."/>
            <person name="Yan W."/>
            <person name="Fan B."/>
            <person name="Jiang Y."/>
            <person name="Adhikari A."/>
            <person name="Zheng C.-J."/>
            <person name="Schuster L."/>
            <person name="Cowan T.M."/>
            <person name="Smanski M.J."/>
            <person name="Chevrette M.G."/>
            <person name="De Carvalho L.P.S."/>
            <person name="Shen B."/>
        </authorList>
    </citation>
    <scope>NUCLEOTIDE SEQUENCE [LARGE SCALE GENOMIC DNA]</scope>
    <source>
        <strain evidence="8 9">NPDC002173</strain>
    </source>
</reference>
<feature type="transmembrane region" description="Helical" evidence="6">
    <location>
        <begin position="6"/>
        <end position="25"/>
    </location>
</feature>
<feature type="domain" description="Type II secretion system protein GspF" evidence="7">
    <location>
        <begin position="157"/>
        <end position="285"/>
    </location>
</feature>
<evidence type="ECO:0000313" key="8">
    <source>
        <dbReference type="EMBL" id="MFF3669858.1"/>
    </source>
</evidence>
<evidence type="ECO:0000256" key="2">
    <source>
        <dbReference type="ARBA" id="ARBA00022475"/>
    </source>
</evidence>
<comment type="subcellular location">
    <subcellularLocation>
        <location evidence="1">Cell membrane</location>
        <topology evidence="1">Multi-pass membrane protein</topology>
    </subcellularLocation>
</comment>
<comment type="caution">
    <text evidence="8">The sequence shown here is derived from an EMBL/GenBank/DDBJ whole genome shotgun (WGS) entry which is preliminary data.</text>
</comment>
<feature type="transmembrane region" description="Helical" evidence="6">
    <location>
        <begin position="269"/>
        <end position="292"/>
    </location>
</feature>
<keyword evidence="4 6" id="KW-1133">Transmembrane helix</keyword>
<evidence type="ECO:0000256" key="3">
    <source>
        <dbReference type="ARBA" id="ARBA00022692"/>
    </source>
</evidence>
<keyword evidence="9" id="KW-1185">Reference proteome</keyword>
<dbReference type="Pfam" id="PF00482">
    <property type="entry name" value="T2SSF"/>
    <property type="match status" value="1"/>
</dbReference>
<organism evidence="8 9">
    <name type="scientific">Microtetraspora malaysiensis</name>
    <dbReference type="NCBI Taxonomy" id="161358"/>
    <lineage>
        <taxon>Bacteria</taxon>
        <taxon>Bacillati</taxon>
        <taxon>Actinomycetota</taxon>
        <taxon>Actinomycetes</taxon>
        <taxon>Streptosporangiales</taxon>
        <taxon>Streptosporangiaceae</taxon>
        <taxon>Microtetraspora</taxon>
    </lineage>
</organism>
<keyword evidence="5 6" id="KW-0472">Membrane</keyword>
<keyword evidence="2" id="KW-1003">Cell membrane</keyword>
<proteinExistence type="predicted"/>
<evidence type="ECO:0000256" key="6">
    <source>
        <dbReference type="SAM" id="Phobius"/>
    </source>
</evidence>
<dbReference type="Proteomes" id="UP001602013">
    <property type="component" value="Unassembled WGS sequence"/>
</dbReference>
<dbReference type="PANTHER" id="PTHR35007:SF1">
    <property type="entry name" value="PILUS ASSEMBLY PROTEIN"/>
    <property type="match status" value="1"/>
</dbReference>